<dbReference type="PANTHER" id="PTHR43135">
    <property type="entry name" value="ALPHA-D-RIBOSE 1-METHYLPHOSPHONATE 5-TRIPHOSPHATE DIPHOSPHATASE"/>
    <property type="match status" value="1"/>
</dbReference>
<dbReference type="InterPro" id="IPR011059">
    <property type="entry name" value="Metal-dep_hydrolase_composite"/>
</dbReference>
<keyword evidence="3" id="KW-1185">Reference proteome</keyword>
<keyword evidence="2" id="KW-0378">Hydrolase</keyword>
<gene>
    <name evidence="2" type="ORF">EWH70_33545</name>
</gene>
<dbReference type="GO" id="GO:0016810">
    <property type="term" value="F:hydrolase activity, acting on carbon-nitrogen (but not peptide) bonds"/>
    <property type="evidence" value="ECO:0007669"/>
    <property type="project" value="InterPro"/>
</dbReference>
<dbReference type="OrthoDB" id="3514520at2"/>
<dbReference type="InterPro" id="IPR006680">
    <property type="entry name" value="Amidohydro-rel"/>
</dbReference>
<dbReference type="AlphaFoldDB" id="A0A4Q7IYJ4"/>
<comment type="caution">
    <text evidence="2">The sequence shown here is derived from an EMBL/GenBank/DDBJ whole genome shotgun (WGS) entry which is preliminary data.</text>
</comment>
<dbReference type="SUPFAM" id="SSF51338">
    <property type="entry name" value="Composite domain of metallo-dependent hydrolases"/>
    <property type="match status" value="1"/>
</dbReference>
<protein>
    <submittedName>
        <fullName evidence="2">Amidohydrolase family protein</fullName>
    </submittedName>
</protein>
<dbReference type="InterPro" id="IPR032466">
    <property type="entry name" value="Metal_Hydrolase"/>
</dbReference>
<sequence>MTQHGDRWALRASALFDGRALHRGRPLVVIDGDRIADVDLSGAPPSPDLRTVDLGDATVLPGLVDSHTHLTFDPHGDVPRQMREEDDGFLAAMARRHARQALAAGITTVRDLGDRGYVCLAIRDAAEPDLPEILAAGPPITRTGGHCWFLGGEADGADGLAEAVRERARRGTDVVKIMATGGMLTPHWASHESQYSEDELAVAVRTAHALGKPVTAHAHGVRGLADAVRAGVDGVEHCTFLTATDAEPDWTTIQAMCDAGTFVGVEEARLPGDDSVLPGQVRRMLEARGEYLARMSRAGARVVGCSDAGINARKPHDVLPYGVISFAQLGFTTVEALASVTETAARACGVGDRKGRVAAGYDADLLAVGGDVGDGLEALLNVITVVRAGRTIPGNN</sequence>
<dbReference type="SUPFAM" id="SSF51556">
    <property type="entry name" value="Metallo-dependent hydrolases"/>
    <property type="match status" value="1"/>
</dbReference>
<name>A0A4Q7IYJ4_9PSEU</name>
<dbReference type="CDD" id="cd01299">
    <property type="entry name" value="Met_dep_hydrolase_A"/>
    <property type="match status" value="1"/>
</dbReference>
<evidence type="ECO:0000313" key="2">
    <source>
        <dbReference type="EMBL" id="RZQ59519.1"/>
    </source>
</evidence>
<dbReference type="Proteomes" id="UP000292003">
    <property type="component" value="Unassembled WGS sequence"/>
</dbReference>
<evidence type="ECO:0000313" key="3">
    <source>
        <dbReference type="Proteomes" id="UP000292003"/>
    </source>
</evidence>
<dbReference type="Pfam" id="PF01979">
    <property type="entry name" value="Amidohydro_1"/>
    <property type="match status" value="1"/>
</dbReference>
<dbReference type="EMBL" id="SFCC01000023">
    <property type="protein sequence ID" value="RZQ59519.1"/>
    <property type="molecule type" value="Genomic_DNA"/>
</dbReference>
<dbReference type="PANTHER" id="PTHR43135:SF3">
    <property type="entry name" value="ALPHA-D-RIBOSE 1-METHYLPHOSPHONATE 5-TRIPHOSPHATE DIPHOSPHATASE"/>
    <property type="match status" value="1"/>
</dbReference>
<feature type="domain" description="Amidohydrolase-related" evidence="1">
    <location>
        <begin position="58"/>
        <end position="390"/>
    </location>
</feature>
<dbReference type="Gene3D" id="3.20.20.140">
    <property type="entry name" value="Metal-dependent hydrolases"/>
    <property type="match status" value="1"/>
</dbReference>
<organism evidence="2 3">
    <name type="scientific">Amycolatopsis suaedae</name>
    <dbReference type="NCBI Taxonomy" id="2510978"/>
    <lineage>
        <taxon>Bacteria</taxon>
        <taxon>Bacillati</taxon>
        <taxon>Actinomycetota</taxon>
        <taxon>Actinomycetes</taxon>
        <taxon>Pseudonocardiales</taxon>
        <taxon>Pseudonocardiaceae</taxon>
        <taxon>Amycolatopsis</taxon>
    </lineage>
</organism>
<dbReference type="InterPro" id="IPR057744">
    <property type="entry name" value="OTAase-like"/>
</dbReference>
<evidence type="ECO:0000259" key="1">
    <source>
        <dbReference type="Pfam" id="PF01979"/>
    </source>
</evidence>
<dbReference type="RefSeq" id="WP_130479617.1">
    <property type="nucleotide sequence ID" value="NZ_SFCC01000023.1"/>
</dbReference>
<reference evidence="2 3" key="1">
    <citation type="submission" date="2019-02" db="EMBL/GenBank/DDBJ databases">
        <title>Draft genome sequence of Amycolatopsis sp. 8-3EHSu isolated from roots of Suaeda maritima.</title>
        <authorList>
            <person name="Duangmal K."/>
            <person name="Chantavorakit T."/>
        </authorList>
    </citation>
    <scope>NUCLEOTIDE SEQUENCE [LARGE SCALE GENOMIC DNA]</scope>
    <source>
        <strain evidence="2 3">8-3EHSu</strain>
    </source>
</reference>
<proteinExistence type="predicted"/>
<dbReference type="Gene3D" id="2.30.40.10">
    <property type="entry name" value="Urease, subunit C, domain 1"/>
    <property type="match status" value="1"/>
</dbReference>
<dbReference type="InterPro" id="IPR051781">
    <property type="entry name" value="Metallo-dep_Hydrolase"/>
</dbReference>
<accession>A0A4Q7IYJ4</accession>